<keyword evidence="4 7" id="KW-0812">Transmembrane</keyword>
<feature type="transmembrane region" description="Helical" evidence="7">
    <location>
        <begin position="142"/>
        <end position="160"/>
    </location>
</feature>
<dbReference type="GO" id="GO:0055085">
    <property type="term" value="P:transmembrane transport"/>
    <property type="evidence" value="ECO:0007669"/>
    <property type="project" value="InterPro"/>
</dbReference>
<gene>
    <name evidence="9" type="ORF">FCI23_18160</name>
</gene>
<sequence>MSTAITPPGNAVGAFARRAARSALTLFGTVAAIVIVWTVFLRTVNVSPLVAKSPVDVWNYLVTAPGAAANRSAIGALLARTLTDASLGFALGLTLAAAVSVLFYFSDTIEQMFAPTMTALHAIPMVTVAPILVLVFGRGSVGTAVIGSAIVFVPALLTMLQGIRSAPRTDLDVCNAFGGSTWTSFTKVALPHAIPTWFTAARITVTTSIVGALLSEWLASSAGLGGEMLRDSNEFQFGRLWSSVVVLTIVCVAIYQFVSLAEAVVRSRMYSAR</sequence>
<evidence type="ECO:0000256" key="2">
    <source>
        <dbReference type="ARBA" id="ARBA00022448"/>
    </source>
</evidence>
<evidence type="ECO:0000256" key="5">
    <source>
        <dbReference type="ARBA" id="ARBA00022989"/>
    </source>
</evidence>
<dbReference type="CDD" id="cd06261">
    <property type="entry name" value="TM_PBP2"/>
    <property type="match status" value="1"/>
</dbReference>
<feature type="transmembrane region" description="Helical" evidence="7">
    <location>
        <begin position="240"/>
        <end position="265"/>
    </location>
</feature>
<dbReference type="Gene3D" id="1.10.3720.10">
    <property type="entry name" value="MetI-like"/>
    <property type="match status" value="1"/>
</dbReference>
<accession>A0A4U0SLL2</accession>
<protein>
    <submittedName>
        <fullName evidence="9">ABC transporter permease subunit</fullName>
    </submittedName>
</protein>
<comment type="subcellular location">
    <subcellularLocation>
        <location evidence="1 7">Cell membrane</location>
        <topology evidence="1 7">Multi-pass membrane protein</topology>
    </subcellularLocation>
</comment>
<comment type="caution">
    <text evidence="9">The sequence shown here is derived from an EMBL/GenBank/DDBJ whole genome shotgun (WGS) entry which is preliminary data.</text>
</comment>
<evidence type="ECO:0000256" key="6">
    <source>
        <dbReference type="ARBA" id="ARBA00023136"/>
    </source>
</evidence>
<name>A0A4U0SLL2_9ACTN</name>
<keyword evidence="3" id="KW-1003">Cell membrane</keyword>
<dbReference type="GO" id="GO:0005886">
    <property type="term" value="C:plasma membrane"/>
    <property type="evidence" value="ECO:0007669"/>
    <property type="project" value="UniProtKB-SubCell"/>
</dbReference>
<keyword evidence="10" id="KW-1185">Reference proteome</keyword>
<dbReference type="Pfam" id="PF00528">
    <property type="entry name" value="BPD_transp_1"/>
    <property type="match status" value="1"/>
</dbReference>
<dbReference type="PANTHER" id="PTHR30151">
    <property type="entry name" value="ALKANE SULFONATE ABC TRANSPORTER-RELATED, MEMBRANE SUBUNIT"/>
    <property type="match status" value="1"/>
</dbReference>
<dbReference type="Proteomes" id="UP000305778">
    <property type="component" value="Unassembled WGS sequence"/>
</dbReference>
<evidence type="ECO:0000256" key="4">
    <source>
        <dbReference type="ARBA" id="ARBA00022692"/>
    </source>
</evidence>
<keyword evidence="6 7" id="KW-0472">Membrane</keyword>
<organism evidence="9 10">
    <name type="scientific">Actinacidiphila oryziradicis</name>
    <dbReference type="NCBI Taxonomy" id="2571141"/>
    <lineage>
        <taxon>Bacteria</taxon>
        <taxon>Bacillati</taxon>
        <taxon>Actinomycetota</taxon>
        <taxon>Actinomycetes</taxon>
        <taxon>Kitasatosporales</taxon>
        <taxon>Streptomycetaceae</taxon>
        <taxon>Actinacidiphila</taxon>
    </lineage>
</organism>
<dbReference type="InterPro" id="IPR035906">
    <property type="entry name" value="MetI-like_sf"/>
</dbReference>
<dbReference type="SUPFAM" id="SSF161098">
    <property type="entry name" value="MetI-like"/>
    <property type="match status" value="1"/>
</dbReference>
<dbReference type="EMBL" id="SUMC01000016">
    <property type="protein sequence ID" value="TKA10133.1"/>
    <property type="molecule type" value="Genomic_DNA"/>
</dbReference>
<evidence type="ECO:0000313" key="10">
    <source>
        <dbReference type="Proteomes" id="UP000305778"/>
    </source>
</evidence>
<evidence type="ECO:0000256" key="1">
    <source>
        <dbReference type="ARBA" id="ARBA00004651"/>
    </source>
</evidence>
<evidence type="ECO:0000256" key="3">
    <source>
        <dbReference type="ARBA" id="ARBA00022475"/>
    </source>
</evidence>
<keyword evidence="2 7" id="KW-0813">Transport</keyword>
<dbReference type="AlphaFoldDB" id="A0A4U0SLL2"/>
<proteinExistence type="inferred from homology"/>
<dbReference type="PROSITE" id="PS50928">
    <property type="entry name" value="ABC_TM1"/>
    <property type="match status" value="1"/>
</dbReference>
<keyword evidence="5 7" id="KW-1133">Transmembrane helix</keyword>
<feature type="domain" description="ABC transmembrane type-1" evidence="8">
    <location>
        <begin position="78"/>
        <end position="258"/>
    </location>
</feature>
<evidence type="ECO:0000256" key="7">
    <source>
        <dbReference type="RuleBase" id="RU363032"/>
    </source>
</evidence>
<reference evidence="9 10" key="1">
    <citation type="submission" date="2019-04" db="EMBL/GenBank/DDBJ databases">
        <title>Streptomyces oryziradicis sp. nov., a novel actinomycete isolated from rhizosphere soil of rice (Oryza sativa L.).</title>
        <authorList>
            <person name="Li C."/>
        </authorList>
    </citation>
    <scope>NUCLEOTIDE SEQUENCE [LARGE SCALE GENOMIC DNA]</scope>
    <source>
        <strain evidence="9 10">NEAU-C40</strain>
    </source>
</reference>
<feature type="transmembrane region" description="Helical" evidence="7">
    <location>
        <begin position="117"/>
        <end position="136"/>
    </location>
</feature>
<dbReference type="PANTHER" id="PTHR30151:SF20">
    <property type="entry name" value="ABC TRANSPORTER PERMEASE PROTEIN HI_0355-RELATED"/>
    <property type="match status" value="1"/>
</dbReference>
<evidence type="ECO:0000259" key="8">
    <source>
        <dbReference type="PROSITE" id="PS50928"/>
    </source>
</evidence>
<dbReference type="InterPro" id="IPR000515">
    <property type="entry name" value="MetI-like"/>
</dbReference>
<feature type="transmembrane region" description="Helical" evidence="7">
    <location>
        <begin position="23"/>
        <end position="40"/>
    </location>
</feature>
<evidence type="ECO:0000313" key="9">
    <source>
        <dbReference type="EMBL" id="TKA10133.1"/>
    </source>
</evidence>
<dbReference type="OrthoDB" id="7274389at2"/>
<feature type="transmembrane region" description="Helical" evidence="7">
    <location>
        <begin position="85"/>
        <end position="105"/>
    </location>
</feature>
<comment type="similarity">
    <text evidence="7">Belongs to the binding-protein-dependent transport system permease family.</text>
</comment>
<dbReference type="RefSeq" id="WP_136724948.1">
    <property type="nucleotide sequence ID" value="NZ_SUMC01000016.1"/>
</dbReference>